<evidence type="ECO:0000313" key="2">
    <source>
        <dbReference type="Proteomes" id="UP000004986"/>
    </source>
</evidence>
<dbReference type="EMBL" id="AEAI01000880">
    <property type="protein sequence ID" value="EGH44145.1"/>
    <property type="molecule type" value="Genomic_DNA"/>
</dbReference>
<dbReference type="Proteomes" id="UP000004986">
    <property type="component" value="Unassembled WGS sequence"/>
</dbReference>
<reference evidence="1 2" key="1">
    <citation type="journal article" date="2011" name="PLoS Pathog.">
        <title>Dynamic evolution of pathogenicity revealed by sequencing and comparative genomics of 19 Pseudomonas syringae isolates.</title>
        <authorList>
            <person name="Baltrus D.A."/>
            <person name="Nishimura M.T."/>
            <person name="Romanchuk A."/>
            <person name="Chang J.H."/>
            <person name="Mukhtar M.S."/>
            <person name="Cherkis K."/>
            <person name="Roach J."/>
            <person name="Grant S.R."/>
            <person name="Jones C.D."/>
            <person name="Dangl J.L."/>
        </authorList>
    </citation>
    <scope>NUCLEOTIDE SEQUENCE [LARGE SCALE GENOMIC DNA]</scope>
    <source>
        <strain evidence="1 2">1704B</strain>
    </source>
</reference>
<comment type="caution">
    <text evidence="1">The sequence shown here is derived from an EMBL/GenBank/DDBJ whole genome shotgun (WGS) entry which is preliminary data.</text>
</comment>
<name>F3GAP5_PSESJ</name>
<dbReference type="BioCyc" id="PSYR629263:G11X0-3267-MONOMER"/>
<sequence>MCIIFSATRLKEFVEAFERVMDGASSDACQVIDFFARGADSAHLVNDPFLLHAAQELHPLKRQDLGINPLPKYWKRVQLQSSNDSPGGSSFPARPS</sequence>
<dbReference type="AlphaFoldDB" id="F3GAP5"/>
<keyword evidence="2" id="KW-1185">Reference proteome</keyword>
<dbReference type="HOGENOM" id="CLU_2357597_0_0_6"/>
<proteinExistence type="predicted"/>
<gene>
    <name evidence="1" type="ORF">PSYPI_17832</name>
</gene>
<protein>
    <submittedName>
        <fullName evidence="1">Uncharacterized protein</fullName>
    </submittedName>
</protein>
<organism evidence="1 2">
    <name type="scientific">Pseudomonas syringae pv. pisi str. 1704B</name>
    <dbReference type="NCBI Taxonomy" id="629263"/>
    <lineage>
        <taxon>Bacteria</taxon>
        <taxon>Pseudomonadati</taxon>
        <taxon>Pseudomonadota</taxon>
        <taxon>Gammaproteobacteria</taxon>
        <taxon>Pseudomonadales</taxon>
        <taxon>Pseudomonadaceae</taxon>
        <taxon>Pseudomonas</taxon>
        <taxon>Pseudomonas syringae</taxon>
    </lineage>
</organism>
<evidence type="ECO:0000313" key="1">
    <source>
        <dbReference type="EMBL" id="EGH44145.1"/>
    </source>
</evidence>
<accession>F3GAP5</accession>